<dbReference type="EMBL" id="VSSQ01128842">
    <property type="protein sequence ID" value="MPN57382.1"/>
    <property type="molecule type" value="Genomic_DNA"/>
</dbReference>
<feature type="domain" description="Antirepressor protein C-terminal" evidence="1">
    <location>
        <begin position="1"/>
        <end position="95"/>
    </location>
</feature>
<dbReference type="GO" id="GO:0003677">
    <property type="term" value="F:DNA binding"/>
    <property type="evidence" value="ECO:0007669"/>
    <property type="project" value="InterPro"/>
</dbReference>
<proteinExistence type="predicted"/>
<accession>A0A645J2P8</accession>
<evidence type="ECO:0000313" key="2">
    <source>
        <dbReference type="EMBL" id="MPN57382.1"/>
    </source>
</evidence>
<sequence>MAPKADYFDGLVSRGVNINLRTTAKALGVREQVFVQFLLDHKYLYRDKKGKLTPYAQYSNDLFVIKECYNEKTEWSGTQTLVTPKGRETFRLLLTGLRAR</sequence>
<dbReference type="Pfam" id="PF03374">
    <property type="entry name" value="ANT"/>
    <property type="match status" value="1"/>
</dbReference>
<reference evidence="2" key="1">
    <citation type="submission" date="2019-08" db="EMBL/GenBank/DDBJ databases">
        <authorList>
            <person name="Kucharzyk K."/>
            <person name="Murdoch R.W."/>
            <person name="Higgins S."/>
            <person name="Loffler F."/>
        </authorList>
    </citation>
    <scope>NUCLEOTIDE SEQUENCE</scope>
</reference>
<name>A0A645J2P8_9ZZZZ</name>
<dbReference type="AlphaFoldDB" id="A0A645J2P8"/>
<protein>
    <recommendedName>
        <fullName evidence="1">Antirepressor protein C-terminal domain-containing protein</fullName>
    </recommendedName>
</protein>
<evidence type="ECO:0000259" key="1">
    <source>
        <dbReference type="Pfam" id="PF03374"/>
    </source>
</evidence>
<dbReference type="InterPro" id="IPR005039">
    <property type="entry name" value="Ant_C"/>
</dbReference>
<gene>
    <name evidence="2" type="ORF">SDC9_205076</name>
</gene>
<organism evidence="2">
    <name type="scientific">bioreactor metagenome</name>
    <dbReference type="NCBI Taxonomy" id="1076179"/>
    <lineage>
        <taxon>unclassified sequences</taxon>
        <taxon>metagenomes</taxon>
        <taxon>ecological metagenomes</taxon>
    </lineage>
</organism>
<comment type="caution">
    <text evidence="2">The sequence shown here is derived from an EMBL/GenBank/DDBJ whole genome shotgun (WGS) entry which is preliminary data.</text>
</comment>